<dbReference type="InterPro" id="IPR001208">
    <property type="entry name" value="MCM_dom"/>
</dbReference>
<dbReference type="Gene3D" id="2.20.28.10">
    <property type="match status" value="1"/>
</dbReference>
<comment type="similarity">
    <text evidence="5">Belongs to the MCM family.</text>
</comment>
<dbReference type="SMART" id="SM00350">
    <property type="entry name" value="MCM"/>
    <property type="match status" value="1"/>
</dbReference>
<dbReference type="GO" id="GO:0006279">
    <property type="term" value="P:premeiotic DNA replication"/>
    <property type="evidence" value="ECO:0007669"/>
    <property type="project" value="UniProtKB-ARBA"/>
</dbReference>
<dbReference type="PROSITE" id="PS50051">
    <property type="entry name" value="MCM_2"/>
    <property type="match status" value="1"/>
</dbReference>
<feature type="domain" description="MCM C-terminal AAA(+) ATPase" evidence="6">
    <location>
        <begin position="250"/>
        <end position="455"/>
    </location>
</feature>
<dbReference type="InterPro" id="IPR027417">
    <property type="entry name" value="P-loop_NTPase"/>
</dbReference>
<gene>
    <name evidence="7" type="ORF">CONCODRAFT_60039</name>
</gene>
<dbReference type="GO" id="GO:0043596">
    <property type="term" value="C:nuclear replication fork"/>
    <property type="evidence" value="ECO:0007669"/>
    <property type="project" value="UniProtKB-ARBA"/>
</dbReference>
<dbReference type="InterPro" id="IPR003593">
    <property type="entry name" value="AAA+_ATPase"/>
</dbReference>
<dbReference type="GO" id="GO:0005656">
    <property type="term" value="C:nuclear pre-replicative complex"/>
    <property type="evidence" value="ECO:0007669"/>
    <property type="project" value="UniProtKB-ARBA"/>
</dbReference>
<dbReference type="EC" id="3.6.4.12" evidence="1"/>
<dbReference type="SUPFAM" id="SSF50249">
    <property type="entry name" value="Nucleic acid-binding proteins"/>
    <property type="match status" value="1"/>
</dbReference>
<dbReference type="InterPro" id="IPR031327">
    <property type="entry name" value="MCM"/>
</dbReference>
<evidence type="ECO:0000313" key="7">
    <source>
        <dbReference type="EMBL" id="KXN68758.1"/>
    </source>
</evidence>
<dbReference type="GO" id="GO:0003697">
    <property type="term" value="F:single-stranded DNA binding"/>
    <property type="evidence" value="ECO:0007669"/>
    <property type="project" value="TreeGrafter"/>
</dbReference>
<organism evidence="7 8">
    <name type="scientific">Conidiobolus coronatus (strain ATCC 28846 / CBS 209.66 / NRRL 28638)</name>
    <name type="common">Delacroixia coronata</name>
    <dbReference type="NCBI Taxonomy" id="796925"/>
    <lineage>
        <taxon>Eukaryota</taxon>
        <taxon>Fungi</taxon>
        <taxon>Fungi incertae sedis</taxon>
        <taxon>Zoopagomycota</taxon>
        <taxon>Entomophthoromycotina</taxon>
        <taxon>Entomophthoromycetes</taxon>
        <taxon>Entomophthorales</taxon>
        <taxon>Ancylistaceae</taxon>
        <taxon>Conidiobolus</taxon>
    </lineage>
</organism>
<dbReference type="PRINTS" id="PR01657">
    <property type="entry name" value="MCMFAMILY"/>
</dbReference>
<dbReference type="GO" id="GO:0016787">
    <property type="term" value="F:hydrolase activity"/>
    <property type="evidence" value="ECO:0007669"/>
    <property type="project" value="UniProtKB-KW"/>
</dbReference>
<dbReference type="Gene3D" id="2.40.50.140">
    <property type="entry name" value="Nucleic acid-binding proteins"/>
    <property type="match status" value="1"/>
</dbReference>
<proteinExistence type="inferred from homology"/>
<dbReference type="Gene3D" id="3.40.50.300">
    <property type="entry name" value="P-loop containing nucleotide triphosphate hydrolases"/>
    <property type="match status" value="1"/>
</dbReference>
<keyword evidence="3 5" id="KW-0067">ATP-binding</keyword>
<accession>A0A137P1C1</accession>
<evidence type="ECO:0000256" key="3">
    <source>
        <dbReference type="ARBA" id="ARBA00022840"/>
    </source>
</evidence>
<dbReference type="SMART" id="SM00382">
    <property type="entry name" value="AAA"/>
    <property type="match status" value="1"/>
</dbReference>
<dbReference type="OrthoDB" id="6274823at2759"/>
<dbReference type="InterPro" id="IPR018525">
    <property type="entry name" value="MCM_CS"/>
</dbReference>
<dbReference type="EMBL" id="KQ964562">
    <property type="protein sequence ID" value="KXN68758.1"/>
    <property type="molecule type" value="Genomic_DNA"/>
</dbReference>
<dbReference type="PANTHER" id="PTHR11630:SF48">
    <property type="entry name" value="DNA HELICASE MCM9"/>
    <property type="match status" value="1"/>
</dbReference>
<dbReference type="SUPFAM" id="SSF52540">
    <property type="entry name" value="P-loop containing nucleoside triphosphate hydrolases"/>
    <property type="match status" value="1"/>
</dbReference>
<dbReference type="GO" id="GO:0031261">
    <property type="term" value="C:DNA replication preinitiation complex"/>
    <property type="evidence" value="ECO:0007669"/>
    <property type="project" value="UniProtKB-ARBA"/>
</dbReference>
<evidence type="ECO:0000313" key="8">
    <source>
        <dbReference type="Proteomes" id="UP000070444"/>
    </source>
</evidence>
<reference evidence="7 8" key="1">
    <citation type="journal article" date="2015" name="Genome Biol. Evol.">
        <title>Phylogenomic analyses indicate that early fungi evolved digesting cell walls of algal ancestors of land plants.</title>
        <authorList>
            <person name="Chang Y."/>
            <person name="Wang S."/>
            <person name="Sekimoto S."/>
            <person name="Aerts A.L."/>
            <person name="Choi C."/>
            <person name="Clum A."/>
            <person name="LaButti K.M."/>
            <person name="Lindquist E.A."/>
            <person name="Yee Ngan C."/>
            <person name="Ohm R.A."/>
            <person name="Salamov A.A."/>
            <person name="Grigoriev I.V."/>
            <person name="Spatafora J.W."/>
            <person name="Berbee M.L."/>
        </authorList>
    </citation>
    <scope>NUCLEOTIDE SEQUENCE [LARGE SCALE GENOMIC DNA]</scope>
    <source>
        <strain evidence="7 8">NRRL 28638</strain>
    </source>
</reference>
<evidence type="ECO:0000256" key="1">
    <source>
        <dbReference type="ARBA" id="ARBA00012551"/>
    </source>
</evidence>
<dbReference type="Pfam" id="PF00493">
    <property type="entry name" value="MCM"/>
    <property type="match status" value="1"/>
</dbReference>
<dbReference type="InterPro" id="IPR012340">
    <property type="entry name" value="NA-bd_OB-fold"/>
</dbReference>
<dbReference type="GO" id="GO:0005524">
    <property type="term" value="F:ATP binding"/>
    <property type="evidence" value="ECO:0007669"/>
    <property type="project" value="UniProtKB-KW"/>
</dbReference>
<name>A0A137P1C1_CONC2</name>
<protein>
    <recommendedName>
        <fullName evidence="1">DNA helicase</fullName>
        <ecNumber evidence="1">3.6.4.12</ecNumber>
    </recommendedName>
</protein>
<evidence type="ECO:0000259" key="6">
    <source>
        <dbReference type="PROSITE" id="PS50051"/>
    </source>
</evidence>
<dbReference type="Proteomes" id="UP000070444">
    <property type="component" value="Unassembled WGS sequence"/>
</dbReference>
<dbReference type="GO" id="GO:0000724">
    <property type="term" value="P:double-strand break repair via homologous recombination"/>
    <property type="evidence" value="ECO:0007669"/>
    <property type="project" value="TreeGrafter"/>
</dbReference>
<evidence type="ECO:0000256" key="4">
    <source>
        <dbReference type="ARBA" id="ARBA00023125"/>
    </source>
</evidence>
<dbReference type="PANTHER" id="PTHR11630">
    <property type="entry name" value="DNA REPLICATION LICENSING FACTOR MCM FAMILY MEMBER"/>
    <property type="match status" value="1"/>
</dbReference>
<dbReference type="FunFam" id="3.40.50.300:FF:000671">
    <property type="entry name" value="DNA helicase MCM9 isoform X1"/>
    <property type="match status" value="1"/>
</dbReference>
<sequence length="613" mass="69138">MRDPVTILPLLEKGLILAQNELVIKGNLDETRFFTKYNCYLRFTSLFSGKGLNTSNIPNSDDVGKLLCIKGTIIRMGAIKLIERDKYFQCTKCKGIFSIPSDIDRYCQANKPQKCIANEERGCKGLQFEALPPTYNDQLPNRYFDYQELRLQESINNLPLGTIPRSITVIVTNNLVDSIKSGDDITLIGIVRRRWKFSPQNTKCDLELYILANNYKIKFDKETFGIQISDYTKQEFKDHWSDYKNDPIGGRNEILKSFCPKVKGLYWVKLSVLLVLIGGVAHSDNEGHRVRGESHLLLVGDPGTGKSQFLKYAAKLIPRSVLTTGGRGLVGNSGLTVTAVKEGADWSLEAGALVLADRGICCIDEFNTIKESDRTSIYEAMEQQSISIAKAGIVCKLNSRCTVLAATNPKGKFDSSESLDINLALSTPLLSRFDLILILIDSDDSKWDDELASYVISQQLEMDASLSSISDLVPWNFEQLQRYILYVKHAFEPKMTPECELILTTYYQMQRQIDIRNASRITLRLLESLVRLTQAHAKLMFRDEMTADDAVIVVLLVEISLNGSGMNMGSNYDMRRPISVLKSDFPKDPKKDHYSKKSFVLKKLGLEHLVKEI</sequence>
<dbReference type="AlphaFoldDB" id="A0A137P1C1"/>
<dbReference type="InterPro" id="IPR041562">
    <property type="entry name" value="MCM_lid"/>
</dbReference>
<keyword evidence="2 5" id="KW-0547">Nucleotide-binding</keyword>
<evidence type="ECO:0000256" key="5">
    <source>
        <dbReference type="RuleBase" id="RU004070"/>
    </source>
</evidence>
<dbReference type="OMA" id="HYVKQHF"/>
<dbReference type="STRING" id="796925.A0A137P1C1"/>
<dbReference type="InterPro" id="IPR033762">
    <property type="entry name" value="MCM_OB"/>
</dbReference>
<dbReference type="GO" id="GO:0042555">
    <property type="term" value="C:MCM complex"/>
    <property type="evidence" value="ECO:0007669"/>
    <property type="project" value="UniProtKB-ARBA"/>
</dbReference>
<dbReference type="Pfam" id="PF17855">
    <property type="entry name" value="MCM_lid"/>
    <property type="match status" value="1"/>
</dbReference>
<evidence type="ECO:0000256" key="2">
    <source>
        <dbReference type="ARBA" id="ARBA00022741"/>
    </source>
</evidence>
<dbReference type="Pfam" id="PF17207">
    <property type="entry name" value="MCM_OB"/>
    <property type="match status" value="1"/>
</dbReference>
<keyword evidence="8" id="KW-1185">Reference proteome</keyword>
<keyword evidence="4 5" id="KW-0238">DNA-binding</keyword>
<dbReference type="GO" id="GO:0017116">
    <property type="term" value="F:single-stranded DNA helicase activity"/>
    <property type="evidence" value="ECO:0007669"/>
    <property type="project" value="TreeGrafter"/>
</dbReference>
<dbReference type="PROSITE" id="PS00847">
    <property type="entry name" value="MCM_1"/>
    <property type="match status" value="1"/>
</dbReference>